<dbReference type="PROSITE" id="PS51194">
    <property type="entry name" value="HELICASE_CTER"/>
    <property type="match status" value="1"/>
</dbReference>
<dbReference type="EMBL" id="JAEHJZ010000004">
    <property type="protein sequence ID" value="MBJ7879601.1"/>
    <property type="molecule type" value="Genomic_DNA"/>
</dbReference>
<evidence type="ECO:0000259" key="4">
    <source>
        <dbReference type="PROSITE" id="PS51194"/>
    </source>
</evidence>
<dbReference type="RefSeq" id="WP_199597064.1">
    <property type="nucleotide sequence ID" value="NZ_JAEHJZ010000004.1"/>
</dbReference>
<dbReference type="Gene3D" id="3.40.50.10810">
    <property type="entry name" value="Tandem AAA-ATPase domain"/>
    <property type="match status" value="1"/>
</dbReference>
<dbReference type="GO" id="GO:0004386">
    <property type="term" value="F:helicase activity"/>
    <property type="evidence" value="ECO:0007669"/>
    <property type="project" value="UniProtKB-KW"/>
</dbReference>
<feature type="domain" description="Helicase C-terminal" evidence="4">
    <location>
        <begin position="595"/>
        <end position="781"/>
    </location>
</feature>
<dbReference type="InterPro" id="IPR014001">
    <property type="entry name" value="Helicase_ATP-bd"/>
</dbReference>
<dbReference type="CDD" id="cd18793">
    <property type="entry name" value="SF2_C_SNF"/>
    <property type="match status" value="1"/>
</dbReference>
<dbReference type="InterPro" id="IPR049730">
    <property type="entry name" value="SNF2/RAD54-like_C"/>
</dbReference>
<evidence type="ECO:0000313" key="5">
    <source>
        <dbReference type="EMBL" id="MBJ7879601.1"/>
    </source>
</evidence>
<evidence type="ECO:0000256" key="2">
    <source>
        <dbReference type="SAM" id="MobiDB-lite"/>
    </source>
</evidence>
<feature type="compositionally biased region" description="Basic and acidic residues" evidence="2">
    <location>
        <begin position="797"/>
        <end position="809"/>
    </location>
</feature>
<dbReference type="InterPro" id="IPR000330">
    <property type="entry name" value="SNF2_N"/>
</dbReference>
<dbReference type="Gene3D" id="3.40.50.300">
    <property type="entry name" value="P-loop containing nucleotide triphosphate hydrolases"/>
    <property type="match status" value="1"/>
</dbReference>
<evidence type="ECO:0000259" key="3">
    <source>
        <dbReference type="PROSITE" id="PS51192"/>
    </source>
</evidence>
<feature type="region of interest" description="Disordered" evidence="2">
    <location>
        <begin position="783"/>
        <end position="829"/>
    </location>
</feature>
<dbReference type="InterPro" id="IPR001650">
    <property type="entry name" value="Helicase_C-like"/>
</dbReference>
<gene>
    <name evidence="5" type="ORF">JEM65_02875</name>
</gene>
<accession>A0A934NGH4</accession>
<dbReference type="Pfam" id="PF00176">
    <property type="entry name" value="SNF2-rel_dom"/>
    <property type="match status" value="1"/>
</dbReference>
<dbReference type="InterPro" id="IPR027417">
    <property type="entry name" value="P-loop_NTPase"/>
</dbReference>
<keyword evidence="5" id="KW-0547">Nucleotide-binding</keyword>
<proteinExistence type="predicted"/>
<dbReference type="SMART" id="SM00490">
    <property type="entry name" value="HELICc"/>
    <property type="match status" value="1"/>
</dbReference>
<dbReference type="SMART" id="SM00487">
    <property type="entry name" value="DEXDc"/>
    <property type="match status" value="1"/>
</dbReference>
<dbReference type="GO" id="GO:0005524">
    <property type="term" value="F:ATP binding"/>
    <property type="evidence" value="ECO:0007669"/>
    <property type="project" value="InterPro"/>
</dbReference>
<feature type="compositionally biased region" description="Polar residues" evidence="2">
    <location>
        <begin position="811"/>
        <end position="823"/>
    </location>
</feature>
<dbReference type="CDD" id="cd17919">
    <property type="entry name" value="DEXHc_Snf"/>
    <property type="match status" value="1"/>
</dbReference>
<sequence length="883" mass="101479">MLELVERTIRSIVEKERLSPSEIEDAKRFFGEGQHTILSQGKEKITVLVANGEERTVHIAVEGENRLYPKTNDRMIEWDVHGLTALYVIADEFKGETLSEGIKYTRKGMIKRVMEERYDKAKKAEYKVVLANNLHGEHTLTNEKGKAFKITLRDFVNRTGYINNIDWRTNKLGTTKHIMYLFNYLEDNPSKTRKMDKKYPFIEIFTDPLNDYRITWFYPETLRTEEKKLLTSYFGNKNHIGDSKIAPFYSFVHKSRDLERIKIREEVYEKVEAYFEKNILDQQQKNTHLDFSPIKATLYPYQKEGVAIAVFKKGVIIADEMGLGKTLQAIGTAVLKKKIFDFGKTLVICPASVKSQWKNEVLKFTNEKAVVVEGYPEERNEMYLNDPSFFHIINYETVLRDLPFINKAGYDFVILDEAQKIKNYETKTANAVKSIHKKHALVITGTPLENKLLDLYSIVQFLDPYYLAPLWEFSYRHCIFDANSKNKIRGYYNLQGLKAQLEPILIRREKQEVFNQLPNVVQKNVYVELSDEQAGLHASFARGIASILAKKFKTTYDWQKLMHLLTNMRMVCDSTYLIDKESHISPKLVELREILIENLDVKKNNRKIIIFSEWVIMLNLIGAMLKEEGITYTMLTGKVPVKKRGAVIKEFEDNPDCNIFLSSESGGTGLNLQVADTVINFELPWNPAKKNQRIGRIDRIGQTKQKLHVFNLLSYDSIEIKIAAGLILKQSLFEGVLNSGSLTDEVDFSEKGKSQFIKQLEEVLGEDSFTKSLADNELTLETQEEEGLREMTAQTEPVKDNQPAEKVGKPENQNPQTAPAENDSNGKKENNLEQMEEVMTKGMEFLTGIYKMGTGKDMPAAGKPRVSINKETGEVSITFKMEM</sequence>
<feature type="domain" description="Helicase ATP-binding" evidence="3">
    <location>
        <begin position="306"/>
        <end position="465"/>
    </location>
</feature>
<organism evidence="5 6">
    <name type="scientific">Gelidibacter salicanalis</name>
    <dbReference type="NCBI Taxonomy" id="291193"/>
    <lineage>
        <taxon>Bacteria</taxon>
        <taxon>Pseudomonadati</taxon>
        <taxon>Bacteroidota</taxon>
        <taxon>Flavobacteriia</taxon>
        <taxon>Flavobacteriales</taxon>
        <taxon>Flavobacteriaceae</taxon>
        <taxon>Gelidibacter</taxon>
    </lineage>
</organism>
<dbReference type="SUPFAM" id="SSF52540">
    <property type="entry name" value="P-loop containing nucleoside triphosphate hydrolases"/>
    <property type="match status" value="2"/>
</dbReference>
<keyword evidence="5" id="KW-0067">ATP-binding</keyword>
<dbReference type="AlphaFoldDB" id="A0A934NGH4"/>
<evidence type="ECO:0000256" key="1">
    <source>
        <dbReference type="ARBA" id="ARBA00022801"/>
    </source>
</evidence>
<dbReference type="InterPro" id="IPR038718">
    <property type="entry name" value="SNF2-like_sf"/>
</dbReference>
<reference evidence="5 6" key="1">
    <citation type="submission" date="2020-09" db="EMBL/GenBank/DDBJ databases">
        <title>Draft genome of Gelidibacter salicanalis PAMC21136.</title>
        <authorList>
            <person name="Park H."/>
        </authorList>
    </citation>
    <scope>NUCLEOTIDE SEQUENCE [LARGE SCALE GENOMIC DNA]</scope>
    <source>
        <strain evidence="5 6">PAMC21136</strain>
    </source>
</reference>
<keyword evidence="5" id="KW-0347">Helicase</keyword>
<protein>
    <submittedName>
        <fullName evidence="5">DEAD/DEAH box helicase</fullName>
    </submittedName>
</protein>
<evidence type="ECO:0000313" key="6">
    <source>
        <dbReference type="Proteomes" id="UP000662373"/>
    </source>
</evidence>
<keyword evidence="6" id="KW-1185">Reference proteome</keyword>
<dbReference type="PANTHER" id="PTHR10799">
    <property type="entry name" value="SNF2/RAD54 HELICASE FAMILY"/>
    <property type="match status" value="1"/>
</dbReference>
<dbReference type="GO" id="GO:0016787">
    <property type="term" value="F:hydrolase activity"/>
    <property type="evidence" value="ECO:0007669"/>
    <property type="project" value="UniProtKB-KW"/>
</dbReference>
<dbReference type="PROSITE" id="PS51192">
    <property type="entry name" value="HELICASE_ATP_BIND_1"/>
    <property type="match status" value="1"/>
</dbReference>
<dbReference type="Pfam" id="PF00271">
    <property type="entry name" value="Helicase_C"/>
    <property type="match status" value="1"/>
</dbReference>
<dbReference type="Proteomes" id="UP000662373">
    <property type="component" value="Unassembled WGS sequence"/>
</dbReference>
<name>A0A934NGH4_9FLAO</name>
<keyword evidence="1" id="KW-0378">Hydrolase</keyword>
<comment type="caution">
    <text evidence="5">The sequence shown here is derived from an EMBL/GenBank/DDBJ whole genome shotgun (WGS) entry which is preliminary data.</text>
</comment>